<keyword evidence="4 7" id="KW-0067">ATP-binding</keyword>
<dbReference type="InterPro" id="IPR003439">
    <property type="entry name" value="ABC_transporter-like_ATP-bd"/>
</dbReference>
<dbReference type="InterPro" id="IPR003593">
    <property type="entry name" value="AAA+_ATPase"/>
</dbReference>
<keyword evidence="5" id="KW-1133">Transmembrane helix</keyword>
<evidence type="ECO:0000256" key="4">
    <source>
        <dbReference type="ARBA" id="ARBA00022840"/>
    </source>
</evidence>
<evidence type="ECO:0000256" key="5">
    <source>
        <dbReference type="SAM" id="Phobius"/>
    </source>
</evidence>
<dbReference type="SUPFAM" id="SSF52540">
    <property type="entry name" value="P-loop containing nucleoside triphosphate hydrolases"/>
    <property type="match status" value="1"/>
</dbReference>
<gene>
    <name evidence="7" type="ORF">GC098_25040</name>
</gene>
<dbReference type="InterPro" id="IPR017911">
    <property type="entry name" value="MacB-like_ATP-bd"/>
</dbReference>
<evidence type="ECO:0000256" key="1">
    <source>
        <dbReference type="ARBA" id="ARBA00005417"/>
    </source>
</evidence>
<proteinExistence type="inferred from homology"/>
<organism evidence="7 8">
    <name type="scientific">Paenibacillus phytorum</name>
    <dbReference type="NCBI Taxonomy" id="2654977"/>
    <lineage>
        <taxon>Bacteria</taxon>
        <taxon>Bacillati</taxon>
        <taxon>Bacillota</taxon>
        <taxon>Bacilli</taxon>
        <taxon>Bacillales</taxon>
        <taxon>Paenibacillaceae</taxon>
        <taxon>Paenibacillus</taxon>
    </lineage>
</organism>
<dbReference type="PROSITE" id="PS00211">
    <property type="entry name" value="ABC_TRANSPORTER_1"/>
    <property type="match status" value="1"/>
</dbReference>
<keyword evidence="5" id="KW-0812">Transmembrane</keyword>
<feature type="transmembrane region" description="Helical" evidence="5">
    <location>
        <begin position="528"/>
        <end position="549"/>
    </location>
</feature>
<feature type="transmembrane region" description="Helical" evidence="5">
    <location>
        <begin position="252"/>
        <end position="274"/>
    </location>
</feature>
<protein>
    <submittedName>
        <fullName evidence="7">ATP-binding cassette domain-containing protein</fullName>
    </submittedName>
</protein>
<dbReference type="PANTHER" id="PTHR42798:SF7">
    <property type="entry name" value="ALPHA-D-RIBOSE 1-METHYLPHOSPHONATE 5-TRIPHOSPHATE SYNTHASE SUBUNIT PHNL"/>
    <property type="match status" value="1"/>
</dbReference>
<evidence type="ECO:0000256" key="2">
    <source>
        <dbReference type="ARBA" id="ARBA00022448"/>
    </source>
</evidence>
<dbReference type="InterPro" id="IPR017871">
    <property type="entry name" value="ABC_transporter-like_CS"/>
</dbReference>
<keyword evidence="8" id="KW-1185">Reference proteome</keyword>
<dbReference type="InterPro" id="IPR027417">
    <property type="entry name" value="P-loop_NTPase"/>
</dbReference>
<accession>A0ABX1Y189</accession>
<dbReference type="GO" id="GO:0005524">
    <property type="term" value="F:ATP binding"/>
    <property type="evidence" value="ECO:0007669"/>
    <property type="project" value="UniProtKB-KW"/>
</dbReference>
<dbReference type="Pfam" id="PF00005">
    <property type="entry name" value="ABC_tran"/>
    <property type="match status" value="1"/>
</dbReference>
<dbReference type="PROSITE" id="PS50893">
    <property type="entry name" value="ABC_TRANSPORTER_2"/>
    <property type="match status" value="1"/>
</dbReference>
<dbReference type="Gene3D" id="3.40.50.300">
    <property type="entry name" value="P-loop containing nucleotide triphosphate hydrolases"/>
    <property type="match status" value="1"/>
</dbReference>
<feature type="transmembrane region" description="Helical" evidence="5">
    <location>
        <begin position="570"/>
        <end position="591"/>
    </location>
</feature>
<dbReference type="Proteomes" id="UP000616779">
    <property type="component" value="Unassembled WGS sequence"/>
</dbReference>
<dbReference type="SMART" id="SM00382">
    <property type="entry name" value="AAA"/>
    <property type="match status" value="1"/>
</dbReference>
<sequence length="648" mass="71060">MFEIKNVSKKYNGEFALNNISFTMGKGLNFIVGASGSGKTTLLKILSGMEQDFDGEAYYCGKSIKELTSNEKSYYYNNMFGFVWQDFNLLEDVSVLDNVLLPQYLKNKQNRKKAETILIDLNIVDLAQQKVKYLSGGQKQRVAIARELMKNPQVIIADEPTSALDEKTSKTTMDILKAISKTRTVIVVTHDTNLIDNNSNVLNLDKGELIASPQEKIVTKTENLTFNESHRLSIKNAFALTKLNVKSKFGRFFVSTLALMVAGILCLTTISGAIGGSSQGEFDKLIDTYGEGLKDISVVGSFISAGGTSGNKEEKPKADVTQDIAGLYDKYAGDKRIDFTAFLQAFENIKVKVSGKEYTVKSTGGTPSINKLVAGKMPSGKDYEVVVPESFVETLGISNEQAIGKEVNFSSSMYNWNTGKPVLKDAFLTATIVGVADTTVYYESQGKMTSYKVSDSFFFNKAALDDMRKQAEIKSSNMNFLIRAKTPADMISIKDELNETGIVPLGRFELVEDIVRLNKQTTEQSGSASVLIGMLSVVMVIAIFLITGLMRKREFAIYKISGFHNAHLSLLNLTEMITGAITAILLMLVTSPLINLATQGLFKASILNSKMLLTGALLIALIAVVAYFTTMITFMKTNATTALKTGDR</sequence>
<keyword evidence="3" id="KW-0547">Nucleotide-binding</keyword>
<name>A0ABX1Y189_9BACL</name>
<reference evidence="7 8" key="1">
    <citation type="submission" date="2019-10" db="EMBL/GenBank/DDBJ databases">
        <title>Description of Paenibacillus terrestris sp. nov.</title>
        <authorList>
            <person name="Carlier A."/>
            <person name="Qi S."/>
        </authorList>
    </citation>
    <scope>NUCLEOTIDE SEQUENCE [LARGE SCALE GENOMIC DNA]</scope>
    <source>
        <strain evidence="7 8">LMG 31458</strain>
    </source>
</reference>
<evidence type="ECO:0000259" key="6">
    <source>
        <dbReference type="PROSITE" id="PS50893"/>
    </source>
</evidence>
<comment type="similarity">
    <text evidence="1">Belongs to the ABC transporter superfamily.</text>
</comment>
<evidence type="ECO:0000313" key="8">
    <source>
        <dbReference type="Proteomes" id="UP000616779"/>
    </source>
</evidence>
<keyword evidence="5" id="KW-0472">Membrane</keyword>
<evidence type="ECO:0000313" key="7">
    <source>
        <dbReference type="EMBL" id="NOU74620.1"/>
    </source>
</evidence>
<feature type="transmembrane region" description="Helical" evidence="5">
    <location>
        <begin position="611"/>
        <end position="634"/>
    </location>
</feature>
<keyword evidence="2" id="KW-0813">Transport</keyword>
<dbReference type="EMBL" id="WHOA01000172">
    <property type="protein sequence ID" value="NOU74620.1"/>
    <property type="molecule type" value="Genomic_DNA"/>
</dbReference>
<feature type="domain" description="ABC transporter" evidence="6">
    <location>
        <begin position="2"/>
        <end position="231"/>
    </location>
</feature>
<dbReference type="RefSeq" id="WP_171646025.1">
    <property type="nucleotide sequence ID" value="NZ_WHOA01000172.1"/>
</dbReference>
<dbReference type="PANTHER" id="PTHR42798">
    <property type="entry name" value="LIPOPROTEIN-RELEASING SYSTEM ATP-BINDING PROTEIN LOLD"/>
    <property type="match status" value="1"/>
</dbReference>
<dbReference type="CDD" id="cd03255">
    <property type="entry name" value="ABC_MJ0796_LolCDE_FtsE"/>
    <property type="match status" value="1"/>
</dbReference>
<comment type="caution">
    <text evidence="7">The sequence shown here is derived from an EMBL/GenBank/DDBJ whole genome shotgun (WGS) entry which is preliminary data.</text>
</comment>
<evidence type="ECO:0000256" key="3">
    <source>
        <dbReference type="ARBA" id="ARBA00022741"/>
    </source>
</evidence>